<keyword evidence="3" id="KW-1185">Reference proteome</keyword>
<feature type="region of interest" description="Disordered" evidence="1">
    <location>
        <begin position="2382"/>
        <end position="2484"/>
    </location>
</feature>
<organism evidence="2 3">
    <name type="scientific">Besnoitia besnoiti</name>
    <name type="common">Apicomplexan protozoan</name>
    <dbReference type="NCBI Taxonomy" id="94643"/>
    <lineage>
        <taxon>Eukaryota</taxon>
        <taxon>Sar</taxon>
        <taxon>Alveolata</taxon>
        <taxon>Apicomplexa</taxon>
        <taxon>Conoidasida</taxon>
        <taxon>Coccidia</taxon>
        <taxon>Eucoccidiorida</taxon>
        <taxon>Eimeriorina</taxon>
        <taxon>Sarcocystidae</taxon>
        <taxon>Besnoitia</taxon>
    </lineage>
</organism>
<sequence length="2808" mass="297374">MSYNLRSRGSRQSPAGLVATLEALAQPEIPVRSRPRRTRSGKAGPPTRDELDIRTMDRRPTPRQAMDSPGSRAKPSERSNGAPPEKLRKPPPEAYSQRGASGRAGIGANKHRADSTDSSHSESKLVDSCACANGQIFTVPHSALTPEEDVMAVTPARACAQFCLDPGKPPLKANPPGAAYSEKLAKKEDSSTAAATVSPSGGDRLCVRGGGRLRPQLFLPSPTSTPSLNHFRKKRKIVLKHELSGLDGKVAKAGAANPSLSFVCSSSIPTNSTSPPSLGTLSYPSVCRNTCVTSTPPASSQQDYSAPTAGVACPFLQDGQQTSKDHEVSGEGPRSPSLPAPYSRNPLASKSQGNQNPSGVEPQPGEPVQSHDRGRPSTANSLTVSGSYQRGQAKPLLLAAAESPLCHPTGPEPVSSPSSGAAEEGEGLRLQAPSGSLAPCSGAILAPTGLRDNAAGSPLCSMVWKATERLKLTSQLSEQERQEGDLPTRFLPHLRPTASRDPLVLSAASLVSESVSPSALSAACPLFTRLPPAILCAVLQFLPSASIVAFGATCRYARALTQLPAAWNLLEDTAVQKLLQHQKAAPASGRNSSINMRTRLRDFKALAVRFSCVTKLAIDLTASVSPTNTCYFQWQTPSQSTARATLLPPAFLRLQPARIGFFETVNSAAGGGGSRPARPAPVSMADEENPSSVPDAGASTGASLQEEAEALLLLQGLLSSAGATIGEGSSPVSGRPSAQARPDSVAQSPLRQGHARLPTMDALPRHMTVASSPATVPAPSEASLSEPDSLGLATSRDCIAPSGGCTTSRAQMELARTGNSRLSRSHASTDAGGGASQPAAFQGSASVDGAGTPRQVTDQEPSHGAMETGAETGAPGARRRLVARRLGSVLCASGLSPIAGASGEDEVARASPPGLGAPAAQGDLAARNHGGLVETRQGTRLPDEEHQEQDLRPDVESGEGRRRELVRTPAGRRRVREAVSMESLETCHSGTRRGRRDSGRGSREGSTGCLQNDTRHAQTPEGYQVSSASSQASPLPLLLLLPPLPLQGGMTETEEYEHGDREIQAHIVHGAQPEAQQGIPQREPLHGVQGGSLQEPPPPEHVHQRAHQRRARRERQQLMLLHQLLVQLRGQQPQQPRRERTPGSSERRGVSQQPDTQPEATQLAAGERTRQAGTSLINRRLHAHSAEPLGTSRRPCGHGGPKGTESQAADPGGECCGAGHERMPSGSSRPPRHRMCAASPPAIGQSLVPRGSRAQAERLPSQETDSDVARRESSQLQQEWSQRSPPGRQRNLSGAQGSGNPAGAVVFAGSLHGLPVRESAHPDSSRRPSQQAGGSVAHGAEPQGLLQEDRILGDSAEDTSTPQADGWLRTRPEHAQIGEQPIFLLPLLFASATQPHLAMSRQGEQLTVLVRRPGVARPVYSHSEGGQRTSAGGGPAGEGLSRLLFSASRLLSRGQRVRSAGGGGQVSPAALRVLFGGLRQLVHLTLKLEARDAKQLHQLSLQVDLVRGLLQQNAQTLRVVKISVDLPQESELLEQEATLQSRRRQQRHQASSPGALQPLALPQQLPALQVFHTNFPFYLPSGFSASPSFTHLCVRCLHRFVSPHFARAETRSAHVSVCSPRRSASMRLYPSPSAWPDPPASSEVSPARRGLGRESSSHDGCERESVSRIGLWAQARPESLREADGGAVREPSCPPARKRLRAEPSADLGGFSRDTMGGEGASGKRREENEGEESPDAGLDWGLSPSHTLSPQSDAGTLSLQNSPASSTSAVIAAHLNSLFPSEDKPPDLALPEGRRRTERRVSATSGALSAWRSSASLPEAALERGGAPGLSSCCFEGIQKTGDRFESSCVSSERETDINSIREGGTSDTEAAEEVHSNWQEKAGFGVRCVRLPACSKDTLLPQPTLKKCRISAFSSAHGNSSQPLYQLQRLLHVGRETLQQVDLQGDPPRTFCCLHPQLKFTNLRRLSLGWTCTAELLLLYSLLLHGHLPQLRKLQFSGPSGGSGLSMMHLQLYALLNSPPPTCPHHPPLPRPLSSLSCAAVSRREASRATRAAAEPGGEDERGESESSPEVRSGHAAGSCPAALSGCRDRSSAATEFQWNAIRFCAEGPKTPGNSDPARGDLDEASSPREAGGCMSCVSAAGLTPGTDGAASAAERSPETPEFCLKCASMRDGTAHGVYFKYAALDIDFDALLKFRLALRRHGLFAFYRDERNKLNLLHVEGITDVGNKDASEEEKSAENRLERKNEWRRRFAYQHIRSPPFSYRGSAVVSLTRTAASSAGSPPPSSVALWSSAPFPLRHRSHSRPHTLPASSSVDRGGESSGLSSRRPCGGGTPARQPGLRAGGVAAGEGQGADEQCFDCWHPAQFFAVNQPDVQGVEAGGARAQGANRVAQRAADGDPRRERLATGSRELSSVSLQPIAPTQIQFSPRQEQSVSPPLEDSSGSSERAPASQQALFSEFPPSAAGDREATASPSGAERRLTGPENLRLDDAASAAAPHAVSQADPLFANLSCASLPGSCAGALSCLRRLSDVSVAFGEQTSSLPACPASAQPYAYPPLGASQALGEPVAVGGTGAGYGPLAGLRSCPAEACLGLTGPRAGEGLAAAFRRVGRRRETRGAELQCRGPCAEDRSFPLASGESIGPLASPGAVTAPFRGGNPGAAGSTLSCVNNLSAFSPACPVQQSQTYGDLGARREALQGNNVTVSCESKKHAEQRRAYPTVGPLMTGRDLFMLEMWLAPELCRDLQSPTTLGQLRSQLLNLWEEKLTSDQRRIYCDVIVRRYIEERHGVEEWKFENAPPWWMSQS</sequence>
<feature type="compositionally biased region" description="Polar residues" evidence="1">
    <location>
        <begin position="1745"/>
        <end position="1763"/>
    </location>
</feature>
<proteinExistence type="predicted"/>
<feature type="region of interest" description="Disordered" evidence="1">
    <location>
        <begin position="2049"/>
        <end position="2079"/>
    </location>
</feature>
<feature type="compositionally biased region" description="Basic and acidic residues" evidence="1">
    <location>
        <begin position="2398"/>
        <end position="2407"/>
    </location>
</feature>
<feature type="compositionally biased region" description="Basic and acidic residues" evidence="1">
    <location>
        <begin position="47"/>
        <end position="60"/>
    </location>
</feature>
<feature type="region of interest" description="Disordered" evidence="1">
    <location>
        <begin position="938"/>
        <end position="1030"/>
    </location>
</feature>
<feature type="compositionally biased region" description="Low complexity" evidence="1">
    <location>
        <begin position="408"/>
        <end position="422"/>
    </location>
</feature>
<feature type="region of interest" description="Disordered" evidence="1">
    <location>
        <begin position="1779"/>
        <end position="1804"/>
    </location>
</feature>
<dbReference type="SUPFAM" id="SSF81383">
    <property type="entry name" value="F-box domain"/>
    <property type="match status" value="1"/>
</dbReference>
<feature type="region of interest" description="Disordered" evidence="1">
    <location>
        <begin position="1537"/>
        <end position="1557"/>
    </location>
</feature>
<dbReference type="GeneID" id="40306326"/>
<feature type="compositionally biased region" description="Polar residues" evidence="1">
    <location>
        <begin position="346"/>
        <end position="358"/>
    </location>
</feature>
<feature type="region of interest" description="Disordered" evidence="1">
    <location>
        <begin position="897"/>
        <end position="922"/>
    </location>
</feature>
<dbReference type="InterPro" id="IPR036047">
    <property type="entry name" value="F-box-like_dom_sf"/>
</dbReference>
<feature type="region of interest" description="Disordered" evidence="1">
    <location>
        <begin position="1"/>
        <end position="124"/>
    </location>
</feature>
<feature type="compositionally biased region" description="Low complexity" evidence="1">
    <location>
        <begin position="1548"/>
        <end position="1557"/>
    </location>
</feature>
<feature type="region of interest" description="Disordered" evidence="1">
    <location>
        <begin position="1081"/>
        <end position="1112"/>
    </location>
</feature>
<feature type="region of interest" description="Disordered" evidence="1">
    <location>
        <begin position="321"/>
        <end position="390"/>
    </location>
</feature>
<feature type="compositionally biased region" description="Gly residues" evidence="1">
    <location>
        <begin position="2344"/>
        <end position="2354"/>
    </location>
</feature>
<feature type="compositionally biased region" description="Basic and acidic residues" evidence="1">
    <location>
        <begin position="1136"/>
        <end position="1149"/>
    </location>
</feature>
<feature type="region of interest" description="Disordered" evidence="1">
    <location>
        <begin position="403"/>
        <end position="434"/>
    </location>
</feature>
<feature type="region of interest" description="Disordered" evidence="1">
    <location>
        <begin position="725"/>
        <end position="754"/>
    </location>
</feature>
<feature type="region of interest" description="Disordered" evidence="1">
    <location>
        <begin position="2301"/>
        <end position="2354"/>
    </location>
</feature>
<reference evidence="2 3" key="1">
    <citation type="submission" date="2017-09" db="EMBL/GenBank/DDBJ databases">
        <title>Genome sequencing of Besnoitia besnoiti strain Bb-Ger1.</title>
        <authorList>
            <person name="Schares G."/>
            <person name="Venepally P."/>
            <person name="Lorenzi H.A."/>
        </authorList>
    </citation>
    <scope>NUCLEOTIDE SEQUENCE [LARGE SCALE GENOMIC DNA]</scope>
    <source>
        <strain evidence="2 3">Bb-Ger1</strain>
    </source>
</reference>
<evidence type="ECO:0000256" key="1">
    <source>
        <dbReference type="SAM" id="MobiDB-lite"/>
    </source>
</evidence>
<feature type="compositionally biased region" description="Basic and acidic residues" evidence="1">
    <location>
        <begin position="1651"/>
        <end position="1666"/>
    </location>
</feature>
<evidence type="ECO:0000313" key="3">
    <source>
        <dbReference type="Proteomes" id="UP000224006"/>
    </source>
</evidence>
<accession>A0A2A9MB81</accession>
<name>A0A2A9MB81_BESBE</name>
<dbReference type="VEuPathDB" id="ToxoDB:BESB_012640"/>
<feature type="compositionally biased region" description="Basic and acidic residues" evidence="1">
    <location>
        <begin position="111"/>
        <end position="124"/>
    </location>
</feature>
<feature type="region of interest" description="Disordered" evidence="1">
    <location>
        <begin position="665"/>
        <end position="702"/>
    </location>
</feature>
<feature type="region of interest" description="Disordered" evidence="1">
    <location>
        <begin position="815"/>
        <end position="877"/>
    </location>
</feature>
<feature type="compositionally biased region" description="Polar residues" evidence="1">
    <location>
        <begin position="1150"/>
        <end position="1160"/>
    </location>
</feature>
<feature type="region of interest" description="Disordered" evidence="1">
    <location>
        <begin position="2110"/>
        <end position="2129"/>
    </location>
</feature>
<feature type="compositionally biased region" description="Polar residues" evidence="1">
    <location>
        <begin position="817"/>
        <end position="828"/>
    </location>
</feature>
<dbReference type="KEGG" id="bbes:BESB_012640"/>
<feature type="region of interest" description="Disordered" evidence="1">
    <location>
        <begin position="1127"/>
        <end position="1168"/>
    </location>
</feature>
<dbReference type="OrthoDB" id="331049at2759"/>
<feature type="compositionally biased region" description="Polar residues" evidence="1">
    <location>
        <begin position="1274"/>
        <end position="1299"/>
    </location>
</feature>
<feature type="region of interest" description="Disordered" evidence="1">
    <location>
        <begin position="1628"/>
        <end position="1763"/>
    </location>
</feature>
<feature type="compositionally biased region" description="Basic and acidic residues" evidence="1">
    <location>
        <begin position="1782"/>
        <end position="1802"/>
    </location>
</feature>
<feature type="compositionally biased region" description="Basic and acidic residues" evidence="1">
    <location>
        <begin position="941"/>
        <end position="966"/>
    </location>
</feature>
<comment type="caution">
    <text evidence="2">The sequence shown here is derived from an EMBL/GenBank/DDBJ whole genome shotgun (WGS) entry which is preliminary data.</text>
</comment>
<gene>
    <name evidence="2" type="ORF">BESB_012640</name>
</gene>
<dbReference type="Proteomes" id="UP000224006">
    <property type="component" value="Chromosome IX"/>
</dbReference>
<feature type="region of interest" description="Disordered" evidence="1">
    <location>
        <begin position="769"/>
        <end position="789"/>
    </location>
</feature>
<feature type="compositionally biased region" description="Polar residues" evidence="1">
    <location>
        <begin position="1"/>
        <end position="13"/>
    </location>
</feature>
<dbReference type="EMBL" id="NWUJ01000010">
    <property type="protein sequence ID" value="PFH32652.1"/>
    <property type="molecule type" value="Genomic_DNA"/>
</dbReference>
<feature type="region of interest" description="Disordered" evidence="1">
    <location>
        <begin position="1183"/>
        <end position="1339"/>
    </location>
</feature>
<evidence type="ECO:0000313" key="2">
    <source>
        <dbReference type="EMBL" id="PFH32652.1"/>
    </source>
</evidence>
<feature type="compositionally biased region" description="Polar residues" evidence="1">
    <location>
        <begin position="377"/>
        <end position="390"/>
    </location>
</feature>
<protein>
    <submittedName>
        <fullName evidence="2">Uncharacterized protein</fullName>
    </submittedName>
</protein>
<dbReference type="RefSeq" id="XP_029216661.1">
    <property type="nucleotide sequence ID" value="XM_029359994.1"/>
</dbReference>
<feature type="compositionally biased region" description="Polar residues" evidence="1">
    <location>
        <begin position="2412"/>
        <end position="2458"/>
    </location>
</feature>